<evidence type="ECO:0000313" key="2">
    <source>
        <dbReference type="Proteomes" id="UP000002440"/>
    </source>
</evidence>
<gene>
    <name evidence="1" type="ordered locus">Mfla_0671</name>
</gene>
<sequence>MKEVTLGRGMIPGVVPSLAFRRDVSSIVAKRNPSPSIRASFPVRDLFHALARSAGDSDTHHAARKFLDERLVEVAHLESDLPHDIAALPQWLEQRCARVRSDYRAYLADRHAGQQARYFSCRAHALHFLQSMAPSRMVEGAWLYGFLKHWREARFAPMCRVYLRNLGDGDPGCNQVSLYQKLLDRNGCADWHGLDDQYYVQGAIRLALGHHVDHYLPEIIGFNLGYDQVSLPMLIAAYELSEQGVLPHYFTLHVTEDDAGASSAMKLLGSLLDTADSAKAREMLLHRVNNGYKLHRLGLDIPGIVASFDLQKAFLAVMQPCAAYLERVYRIDCMERGIRGRWTDSLPLPLLLQQLCNEGWMHPDEKGKTRLWQVLERGNLLPAPGYPQQVVVDWSARSDEYGKRLPHTDVADLVPVSPPPARRPEEAEEHWADFNESGSQADLMEHMIRLLSPLAHHTQEGLKAARIYKSILEKGSELYSQHSALFLWHGRV</sequence>
<dbReference type="OrthoDB" id="6635957at2"/>
<dbReference type="SMART" id="SM01236">
    <property type="entry name" value="Haem_oxygenase_2"/>
    <property type="match status" value="1"/>
</dbReference>
<evidence type="ECO:0008006" key="3">
    <source>
        <dbReference type="Google" id="ProtNLM"/>
    </source>
</evidence>
<protein>
    <recommendedName>
        <fullName evidence="3">Iron-containing redox enzyme</fullName>
    </recommendedName>
</protein>
<reference evidence="1 2" key="1">
    <citation type="submission" date="2006-03" db="EMBL/GenBank/DDBJ databases">
        <title>Complete sequence of Methylobacillus flagellatus KT.</title>
        <authorList>
            <consortium name="US DOE Joint Genome Institute"/>
            <person name="Copeland A."/>
            <person name="Lucas S."/>
            <person name="Lapidus A."/>
            <person name="Barry K."/>
            <person name="Detter J.C."/>
            <person name="Glavina del Rio T."/>
            <person name="Hammon N."/>
            <person name="Israni S."/>
            <person name="Dalin E."/>
            <person name="Tice H."/>
            <person name="Pitluck S."/>
            <person name="Brettin T."/>
            <person name="Bruce D."/>
            <person name="Han C."/>
            <person name="Tapia R."/>
            <person name="Saunders E."/>
            <person name="Gilna P."/>
            <person name="Schmutz J."/>
            <person name="Larimer F."/>
            <person name="Land M."/>
            <person name="Kyrpides N."/>
            <person name="Anderson I."/>
            <person name="Richardson P."/>
        </authorList>
    </citation>
    <scope>NUCLEOTIDE SEQUENCE [LARGE SCALE GENOMIC DNA]</scope>
    <source>
        <strain evidence="2">KT / ATCC 51484 / DSM 6875</strain>
    </source>
</reference>
<evidence type="ECO:0000313" key="1">
    <source>
        <dbReference type="EMBL" id="ABE48939.1"/>
    </source>
</evidence>
<name>Q1H3J8_METFK</name>
<dbReference type="KEGG" id="mfa:Mfla_0671"/>
<organism evidence="1 2">
    <name type="scientific">Methylobacillus flagellatus (strain ATCC 51484 / DSM 6875 / VKM B-1610 / KT)</name>
    <dbReference type="NCBI Taxonomy" id="265072"/>
    <lineage>
        <taxon>Bacteria</taxon>
        <taxon>Pseudomonadati</taxon>
        <taxon>Pseudomonadota</taxon>
        <taxon>Betaproteobacteria</taxon>
        <taxon>Nitrosomonadales</taxon>
        <taxon>Methylophilaceae</taxon>
        <taxon>Methylobacillus</taxon>
    </lineage>
</organism>
<dbReference type="RefSeq" id="WP_011479036.1">
    <property type="nucleotide sequence ID" value="NC_007947.1"/>
</dbReference>
<dbReference type="STRING" id="265072.Mfla_0671"/>
<keyword evidence="2" id="KW-1185">Reference proteome</keyword>
<accession>Q1H3J8</accession>
<dbReference type="eggNOG" id="ENOG502Z8CV">
    <property type="taxonomic scope" value="Bacteria"/>
</dbReference>
<dbReference type="EMBL" id="CP000284">
    <property type="protein sequence ID" value="ABE48939.1"/>
    <property type="molecule type" value="Genomic_DNA"/>
</dbReference>
<dbReference type="AlphaFoldDB" id="Q1H3J8"/>
<dbReference type="HOGENOM" id="CLU_047825_1_0_4"/>
<proteinExistence type="predicted"/>
<dbReference type="Pfam" id="PF14518">
    <property type="entry name" value="Haem_oxygenas_2"/>
    <property type="match status" value="1"/>
</dbReference>
<dbReference type="Proteomes" id="UP000002440">
    <property type="component" value="Chromosome"/>
</dbReference>